<reference evidence="1 2" key="1">
    <citation type="submission" date="2015-04" db="EMBL/GenBank/DDBJ databases">
        <authorList>
            <person name="Heijne W.H."/>
            <person name="Fedorova N.D."/>
            <person name="Nierman W.C."/>
            <person name="Vollebregt A.W."/>
            <person name="Zhao Z."/>
            <person name="Wu L."/>
            <person name="Kumar M."/>
            <person name="Stam H."/>
            <person name="van den Berg M.A."/>
            <person name="Pel H.J."/>
        </authorList>
    </citation>
    <scope>NUCLEOTIDE SEQUENCE [LARGE SCALE GENOMIC DNA]</scope>
    <source>
        <strain evidence="1 2">CBS 393.64</strain>
    </source>
</reference>
<sequence length="186" mass="21093">MNVCPSIFLESVDSQDIKYVGVIGYHGEREIKIGDEVTVWAALFTNNAADETTKKRMEAWDDVILKIGDETRSRWNATYQVAAYGTKLDERTEWLILILQIIFGQSGKEWEKLPSNKNITFSNSLQKIWVKSIVDNDNIKNAKYSGYSYVQIVLIYGLPWGLDFGSAMNPYSQASNAISKSKNHDP</sequence>
<dbReference type="AlphaFoldDB" id="A0A0F4Z3H4"/>
<evidence type="ECO:0000313" key="2">
    <source>
        <dbReference type="Proteomes" id="UP000053958"/>
    </source>
</evidence>
<organism evidence="1 2">
    <name type="scientific">Rasamsonia emersonii (strain ATCC 16479 / CBS 393.64 / IMI 116815)</name>
    <dbReference type="NCBI Taxonomy" id="1408163"/>
    <lineage>
        <taxon>Eukaryota</taxon>
        <taxon>Fungi</taxon>
        <taxon>Dikarya</taxon>
        <taxon>Ascomycota</taxon>
        <taxon>Pezizomycotina</taxon>
        <taxon>Eurotiomycetes</taxon>
        <taxon>Eurotiomycetidae</taxon>
        <taxon>Eurotiales</taxon>
        <taxon>Trichocomaceae</taxon>
        <taxon>Rasamsonia</taxon>
    </lineage>
</organism>
<gene>
    <name evidence="1" type="ORF">T310_1101</name>
</gene>
<proteinExistence type="predicted"/>
<keyword evidence="2" id="KW-1185">Reference proteome</keyword>
<dbReference type="Proteomes" id="UP000053958">
    <property type="component" value="Unassembled WGS sequence"/>
</dbReference>
<comment type="caution">
    <text evidence="1">The sequence shown here is derived from an EMBL/GenBank/DDBJ whole genome shotgun (WGS) entry which is preliminary data.</text>
</comment>
<evidence type="ECO:0000313" key="1">
    <source>
        <dbReference type="EMBL" id="KKA24885.1"/>
    </source>
</evidence>
<dbReference type="RefSeq" id="XP_013331497.1">
    <property type="nucleotide sequence ID" value="XM_013476043.1"/>
</dbReference>
<accession>A0A0F4Z3H4</accession>
<name>A0A0F4Z3H4_RASE3</name>
<dbReference type="EMBL" id="LASV01000045">
    <property type="protein sequence ID" value="KKA24885.1"/>
    <property type="molecule type" value="Genomic_DNA"/>
</dbReference>
<protein>
    <submittedName>
        <fullName evidence="1">Uncharacterized protein</fullName>
    </submittedName>
</protein>
<dbReference type="GeneID" id="25313452"/>